<protein>
    <submittedName>
        <fullName evidence="1">DUF1905 domain-containing protein</fullName>
    </submittedName>
</protein>
<dbReference type="RefSeq" id="WP_245136302.1">
    <property type="nucleotide sequence ID" value="NZ_CP128477.1"/>
</dbReference>
<dbReference type="Gene3D" id="2.40.30.100">
    <property type="entry name" value="AF2212/PG0164-like"/>
    <property type="match status" value="1"/>
</dbReference>
<gene>
    <name evidence="1" type="ORF">MKJ03_08895</name>
</gene>
<keyword evidence="2" id="KW-1185">Reference proteome</keyword>
<accession>A0ABT0CZ83</accession>
<evidence type="ECO:0000313" key="2">
    <source>
        <dbReference type="Proteomes" id="UP001522662"/>
    </source>
</evidence>
<evidence type="ECO:0000313" key="1">
    <source>
        <dbReference type="EMBL" id="MCJ8238443.1"/>
    </source>
</evidence>
<dbReference type="Pfam" id="PF08922">
    <property type="entry name" value="DUF1905"/>
    <property type="match status" value="1"/>
</dbReference>
<geneLocation type="plasmid" evidence="1">
    <name>unnamed</name>
</geneLocation>
<reference evidence="1 2" key="1">
    <citation type="submission" date="2022-03" db="EMBL/GenBank/DDBJ databases">
        <title>Rhizobium SSM4.3 sp. nov., isolated from Sediment (Gouqi Island).</title>
        <authorList>
            <person name="Chen G."/>
        </authorList>
    </citation>
    <scope>NUCLEOTIDE SEQUENCE [LARGE SCALE GENOMIC DNA]</scope>
    <source>
        <strain evidence="1 2">SSM4.3</strain>
        <plasmid evidence="1">unnamed</plasmid>
    </source>
</reference>
<sequence>MSEDGHSIHFEAEVIRFDAPGGWHAVFLPPDAAAEARFFGRANGLGAIAVQVLIGTTRVRTSLFPDKRRDSFLLPLKADLRRCENIKVGSRIPVHLTLNA</sequence>
<organism evidence="1 2">
    <name type="scientific">Peteryoungia algae</name>
    <dbReference type="NCBI Taxonomy" id="2919917"/>
    <lineage>
        <taxon>Bacteria</taxon>
        <taxon>Pseudomonadati</taxon>
        <taxon>Pseudomonadota</taxon>
        <taxon>Alphaproteobacteria</taxon>
        <taxon>Hyphomicrobiales</taxon>
        <taxon>Rhizobiaceae</taxon>
        <taxon>Peteryoungia</taxon>
    </lineage>
</organism>
<dbReference type="SUPFAM" id="SSF141694">
    <property type="entry name" value="AF2212/PG0164-like"/>
    <property type="match status" value="1"/>
</dbReference>
<comment type="caution">
    <text evidence="1">The sequence shown here is derived from an EMBL/GenBank/DDBJ whole genome shotgun (WGS) entry which is preliminary data.</text>
</comment>
<name>A0ABT0CZ83_9HYPH</name>
<keyword evidence="1" id="KW-0614">Plasmid</keyword>
<dbReference type="InterPro" id="IPR015018">
    <property type="entry name" value="DUF1905"/>
</dbReference>
<proteinExistence type="predicted"/>
<dbReference type="InterPro" id="IPR037079">
    <property type="entry name" value="AF2212/PG0164-like_sf"/>
</dbReference>
<dbReference type="EMBL" id="JALAYX010000002">
    <property type="protein sequence ID" value="MCJ8238443.1"/>
    <property type="molecule type" value="Genomic_DNA"/>
</dbReference>
<dbReference type="Proteomes" id="UP001522662">
    <property type="component" value="Unassembled WGS sequence"/>
</dbReference>